<reference evidence="1 2" key="1">
    <citation type="journal article" date="2014" name="Nature">
        <title>An environmental bacterial taxon with a large and distinct metabolic repertoire.</title>
        <authorList>
            <person name="Wilson M.C."/>
            <person name="Mori T."/>
            <person name="Ruckert C."/>
            <person name="Uria A.R."/>
            <person name="Helf M.J."/>
            <person name="Takada K."/>
            <person name="Gernert C."/>
            <person name="Steffens U.A."/>
            <person name="Heycke N."/>
            <person name="Schmitt S."/>
            <person name="Rinke C."/>
            <person name="Helfrich E.J."/>
            <person name="Brachmann A.O."/>
            <person name="Gurgui C."/>
            <person name="Wakimoto T."/>
            <person name="Kracht M."/>
            <person name="Crusemann M."/>
            <person name="Hentschel U."/>
            <person name="Abe I."/>
            <person name="Matsunaga S."/>
            <person name="Kalinowski J."/>
            <person name="Takeyama H."/>
            <person name="Piel J."/>
        </authorList>
    </citation>
    <scope>NUCLEOTIDE SEQUENCE [LARGE SCALE GENOMIC DNA]</scope>
    <source>
        <strain evidence="2">TSY1</strain>
    </source>
</reference>
<evidence type="ECO:0008006" key="3">
    <source>
        <dbReference type="Google" id="ProtNLM"/>
    </source>
</evidence>
<dbReference type="Proteomes" id="UP000019141">
    <property type="component" value="Unassembled WGS sequence"/>
</dbReference>
<comment type="caution">
    <text evidence="1">The sequence shown here is derived from an EMBL/GenBank/DDBJ whole genome shotgun (WGS) entry which is preliminary data.</text>
</comment>
<evidence type="ECO:0000313" key="1">
    <source>
        <dbReference type="EMBL" id="ETX00079.1"/>
    </source>
</evidence>
<evidence type="ECO:0000313" key="2">
    <source>
        <dbReference type="Proteomes" id="UP000019141"/>
    </source>
</evidence>
<dbReference type="EMBL" id="AZHW01000378">
    <property type="protein sequence ID" value="ETX00079.1"/>
    <property type="molecule type" value="Genomic_DNA"/>
</dbReference>
<organism evidence="1 2">
    <name type="scientific">Entotheonella factor</name>
    <dbReference type="NCBI Taxonomy" id="1429438"/>
    <lineage>
        <taxon>Bacteria</taxon>
        <taxon>Pseudomonadati</taxon>
        <taxon>Nitrospinota/Tectimicrobiota group</taxon>
        <taxon>Candidatus Tectimicrobiota</taxon>
        <taxon>Candidatus Entotheonellia</taxon>
        <taxon>Candidatus Entotheonellales</taxon>
        <taxon>Candidatus Entotheonellaceae</taxon>
        <taxon>Candidatus Entotheonella</taxon>
    </lineage>
</organism>
<keyword evidence="2" id="KW-1185">Reference proteome</keyword>
<dbReference type="AlphaFoldDB" id="W4LPS4"/>
<protein>
    <recommendedName>
        <fullName evidence="3">EthD domain-containing protein</fullName>
    </recommendedName>
</protein>
<gene>
    <name evidence="1" type="ORF">ETSY1_12545</name>
</gene>
<dbReference type="HOGENOM" id="CLU_073903_0_0_7"/>
<proteinExistence type="predicted"/>
<accession>W4LPS4</accession>
<name>W4LPS4_ENTF1</name>
<sequence>MTRPQGLLAIWANIDADYTLDFVQWHNCEHIPERVNIPGFHVGHRYRAFDDTRDFFMVYETDTAEVMQSEPYLHSQNHPTPWTRQSVSHFRDPLRTIYTLVAQTGDQPALDAPYLLLVRSNPPGRSDGADEVMQWYETEHLPRLGAVEGVHRARLYRAELEISNIMTAERQVHGAASGSQQFLAMYEMSAPDIPHSGAWREAARGTNWSAEMVAALQNVERERYWLDFALWAPGRQ</sequence>